<evidence type="ECO:0000313" key="1">
    <source>
        <dbReference type="EMBL" id="UOQ46008.1"/>
    </source>
</evidence>
<sequence>MKKLEKDTLVHQVVEEIYVAYPELWERFGNNGRERTEEDNYHHLDHLSSAFEMESADFFLDYTKWLNNVLTSRGVGTGLIIDNYERIIRLLKNATWENDEERTAFINYLQEGLHTLHSLQR</sequence>
<name>A0ABY4EQ64_9BACI</name>
<proteinExistence type="predicted"/>
<evidence type="ECO:0000313" key="2">
    <source>
        <dbReference type="Proteomes" id="UP000831787"/>
    </source>
</evidence>
<keyword evidence="2" id="KW-1185">Reference proteome</keyword>
<reference evidence="1 2" key="1">
    <citation type="submission" date="2022-04" db="EMBL/GenBank/DDBJ databases">
        <title>Halobacillus sp. isolated from saltern.</title>
        <authorList>
            <person name="Won M."/>
            <person name="Lee C.-M."/>
            <person name="Woen H.-Y."/>
            <person name="Kwon S.-W."/>
        </authorList>
    </citation>
    <scope>NUCLEOTIDE SEQUENCE [LARGE SCALE GENOMIC DNA]</scope>
    <source>
        <strain evidence="1 2">SSBR10-3</strain>
    </source>
</reference>
<dbReference type="EMBL" id="CP095073">
    <property type="protein sequence ID" value="UOQ46008.1"/>
    <property type="molecule type" value="Genomic_DNA"/>
</dbReference>
<gene>
    <name evidence="1" type="ORF">MUN89_08860</name>
</gene>
<organism evidence="1 2">
    <name type="scientific">Halobacillus salinarum</name>
    <dbReference type="NCBI Taxonomy" id="2932257"/>
    <lineage>
        <taxon>Bacteria</taxon>
        <taxon>Bacillati</taxon>
        <taxon>Bacillota</taxon>
        <taxon>Bacilli</taxon>
        <taxon>Bacillales</taxon>
        <taxon>Bacillaceae</taxon>
        <taxon>Halobacillus</taxon>
    </lineage>
</organism>
<dbReference type="RefSeq" id="WP_244712987.1">
    <property type="nucleotide sequence ID" value="NZ_CP095073.1"/>
</dbReference>
<dbReference type="Proteomes" id="UP000831787">
    <property type="component" value="Chromosome"/>
</dbReference>
<protein>
    <submittedName>
        <fullName evidence="1">Uncharacterized protein</fullName>
    </submittedName>
</protein>
<accession>A0ABY4EQ64</accession>